<feature type="region of interest" description="Disordered" evidence="6">
    <location>
        <begin position="301"/>
        <end position="354"/>
    </location>
</feature>
<dbReference type="PROSITE" id="PS51293">
    <property type="entry name" value="SANT"/>
    <property type="match status" value="1"/>
</dbReference>
<dbReference type="InterPro" id="IPR000949">
    <property type="entry name" value="ELM2_dom"/>
</dbReference>
<accession>A0A8K1VDD4</accession>
<evidence type="ECO:0000259" key="9">
    <source>
        <dbReference type="PROSITE" id="PS51293"/>
    </source>
</evidence>
<dbReference type="PROSITE" id="PS00028">
    <property type="entry name" value="ZINC_FINGER_C2H2_1"/>
    <property type="match status" value="1"/>
</dbReference>
<evidence type="ECO:0000256" key="4">
    <source>
        <dbReference type="ARBA" id="ARBA00023242"/>
    </source>
</evidence>
<dbReference type="InterPro" id="IPR051066">
    <property type="entry name" value="Trans_reg/Corepressor"/>
</dbReference>
<dbReference type="AlphaFoldDB" id="A0A8K1VDD4"/>
<keyword evidence="3" id="KW-0804">Transcription</keyword>
<dbReference type="InterPro" id="IPR013087">
    <property type="entry name" value="Znf_C2H2_type"/>
</dbReference>
<dbReference type="Pfam" id="PF00249">
    <property type="entry name" value="Myb_DNA-binding"/>
    <property type="match status" value="1"/>
</dbReference>
<evidence type="ECO:0000256" key="2">
    <source>
        <dbReference type="ARBA" id="ARBA00023015"/>
    </source>
</evidence>
<feature type="region of interest" description="Disordered" evidence="6">
    <location>
        <begin position="938"/>
        <end position="966"/>
    </location>
</feature>
<dbReference type="PANTHER" id="PTHR16089">
    <property type="entry name" value="REST COREPRESSOR COREST PROTEIN-RELATED"/>
    <property type="match status" value="1"/>
</dbReference>
<feature type="domain" description="SANT" evidence="9">
    <location>
        <begin position="775"/>
        <end position="826"/>
    </location>
</feature>
<dbReference type="GO" id="GO:0008270">
    <property type="term" value="F:zinc ion binding"/>
    <property type="evidence" value="ECO:0007669"/>
    <property type="project" value="UniProtKB-KW"/>
</dbReference>
<feature type="domain" description="C2H2-type" evidence="7">
    <location>
        <begin position="970"/>
        <end position="992"/>
    </location>
</feature>
<comment type="subcellular location">
    <subcellularLocation>
        <location evidence="1">Nucleus</location>
    </subcellularLocation>
</comment>
<feature type="region of interest" description="Disordered" evidence="6">
    <location>
        <begin position="162"/>
        <end position="199"/>
    </location>
</feature>
<dbReference type="PROSITE" id="PS50157">
    <property type="entry name" value="ZINC_FINGER_C2H2_2"/>
    <property type="match status" value="1"/>
</dbReference>
<keyword evidence="5" id="KW-0863">Zinc-finger</keyword>
<dbReference type="InterPro" id="IPR009057">
    <property type="entry name" value="Homeodomain-like_sf"/>
</dbReference>
<feature type="region of interest" description="Disordered" evidence="6">
    <location>
        <begin position="1"/>
        <end position="26"/>
    </location>
</feature>
<evidence type="ECO:0000256" key="5">
    <source>
        <dbReference type="PROSITE-ProRule" id="PRU00042"/>
    </source>
</evidence>
<dbReference type="InterPro" id="IPR001005">
    <property type="entry name" value="SANT/Myb"/>
</dbReference>
<dbReference type="SUPFAM" id="SSF46689">
    <property type="entry name" value="Homeodomain-like"/>
    <property type="match status" value="1"/>
</dbReference>
<feature type="compositionally biased region" description="Polar residues" evidence="6">
    <location>
        <begin position="165"/>
        <end position="180"/>
    </location>
</feature>
<feature type="compositionally biased region" description="Pro residues" evidence="6">
    <location>
        <begin position="609"/>
        <end position="618"/>
    </location>
</feature>
<evidence type="ECO:0000256" key="3">
    <source>
        <dbReference type="ARBA" id="ARBA00023163"/>
    </source>
</evidence>
<dbReference type="GO" id="GO:0000118">
    <property type="term" value="C:histone deacetylase complex"/>
    <property type="evidence" value="ECO:0007669"/>
    <property type="project" value="TreeGrafter"/>
</dbReference>
<dbReference type="GO" id="GO:0005667">
    <property type="term" value="C:transcription regulator complex"/>
    <property type="evidence" value="ECO:0007669"/>
    <property type="project" value="TreeGrafter"/>
</dbReference>
<feature type="compositionally biased region" description="Polar residues" evidence="6">
    <location>
        <begin position="586"/>
        <end position="595"/>
    </location>
</feature>
<proteinExistence type="evidence at transcript level"/>
<keyword evidence="4" id="KW-0539">Nucleus</keyword>
<reference evidence="10" key="1">
    <citation type="submission" date="2020-11" db="EMBL/GenBank/DDBJ databases">
        <title>Barnacle with a root-like body: structural and transcriptomic signatures of the interna, endoparasitic structure of the parasitic barnacle Sacculina yatsui.</title>
        <authorList>
            <person name="Wong Y.H."/>
            <person name="Okano K."/>
        </authorList>
    </citation>
    <scope>NUCLEOTIDE SEQUENCE</scope>
    <source>
        <tissue evidence="10">Endoparasitic structure interna</tissue>
    </source>
</reference>
<dbReference type="Gene3D" id="1.10.10.60">
    <property type="entry name" value="Homeodomain-like"/>
    <property type="match status" value="1"/>
</dbReference>
<feature type="compositionally biased region" description="Low complexity" evidence="6">
    <location>
        <begin position="339"/>
        <end position="354"/>
    </location>
</feature>
<dbReference type="InterPro" id="IPR017884">
    <property type="entry name" value="SANT_dom"/>
</dbReference>
<feature type="compositionally biased region" description="Basic residues" evidence="6">
    <location>
        <begin position="301"/>
        <end position="315"/>
    </location>
</feature>
<feature type="domain" description="ELM2" evidence="8">
    <location>
        <begin position="673"/>
        <end position="760"/>
    </location>
</feature>
<protein>
    <submittedName>
        <fullName evidence="10">HOX-like protein 8</fullName>
    </submittedName>
</protein>
<feature type="region of interest" description="Disordered" evidence="6">
    <location>
        <begin position="985"/>
        <end position="1013"/>
    </location>
</feature>
<dbReference type="Pfam" id="PF01448">
    <property type="entry name" value="ELM2"/>
    <property type="match status" value="1"/>
</dbReference>
<organism evidence="10">
    <name type="scientific">Parasacculina yatsui</name>
    <dbReference type="NCBI Taxonomy" id="2836420"/>
    <lineage>
        <taxon>Eukaryota</taxon>
        <taxon>Metazoa</taxon>
        <taxon>Ecdysozoa</taxon>
        <taxon>Arthropoda</taxon>
        <taxon>Crustacea</taxon>
        <taxon>Multicrustacea</taxon>
        <taxon>Cirripedia</taxon>
        <taxon>Rhizocephala</taxon>
        <taxon>Polyascidae</taxon>
        <taxon>Parasacculina</taxon>
    </lineage>
</organism>
<evidence type="ECO:0000259" key="8">
    <source>
        <dbReference type="PROSITE" id="PS51156"/>
    </source>
</evidence>
<dbReference type="PROSITE" id="PS51156">
    <property type="entry name" value="ELM2"/>
    <property type="match status" value="1"/>
</dbReference>
<keyword evidence="5" id="KW-0862">Zinc</keyword>
<evidence type="ECO:0000256" key="6">
    <source>
        <dbReference type="SAM" id="MobiDB-lite"/>
    </source>
</evidence>
<sequence>MKLRELSLETASVGSGPGKVDSPPISQALLPPSVALLPPSETFGSTLAKNERNNWDQFEDGRQLFMSELTPNVFPSEVQQTYLPDQPEPRLNPSGLAYNRSFDHPVKKSSSPEMSSELRTVLAQDQQQQQQQAFSADCFQQFGLGDVLDSSSLQIGFSSPILPTGSRSSNPVPQSLNQPPIASRSPFEQMEASKSSDTCGLGTAATVAATSANFVGAGLHQYGSQPLQSPTVNQSNQQESLSQTAAPCTTAPPPPFSTSVGQLVGGSSVIVSTSSASCDYSPLSSPASDRSHQRHLNLHNHQHHNNHHHPHHQPHHQQMQQNSSQHVVQHNNNHHNHQPQHQQLSVSHQSSSQHYQYVGVDQQSSLQDGRHFASPNDARDVGTMLEPTAVAATAAGIELGQSFDPVRPPSQSFDPARPPNQSFDHARPLLQPTVMVNLPPGVYYGDTLVAGPEDPAALTGAGYTVLQQVPYDAASFPADQSAVTYSAMLAPGHSRSSSSVNSLDGVVLVESMQTNSAVVAPGSSVEWRTSTEEFQASAGACGYSGGIPGQEYQEDQAVFVNPSGYDATFRQRKKRPFILSMASQGSGHSFQSNLRSPALFNPGDGSTNSPPPYTPPPILPPSRAGSGLYWNLLAESGLAGSYPSSSSGTSQCPPLQDQQDYCSELPPETDVKPHPNIGPMYQAEVPEVLNNEPLSTHHADLLWNPRYLEHIEQRELDLYLEFACCASSPAGGRSKEYALCLLHMNYGNIKNSMLQLMQPLPHLPNGHPLQDFTYMESLKWSPREIQTLQNALARYNKDFRLVAQEIGTRTVRQCVQFYYYWKKVCTREYLQLRNYRLQRANQQLQPLHGFPTSNNCQQLQPVSVQPLFNEPTALQPMLSLDGNATLALPSRTSMPAPPPSQQLYQHNVMDYRTGYDSTDTLHQKYRPPHLPHVRLQLSQTGARSPTPDLRSHQVPVASPASSQGDATEDFPCKLCGKVFHKVKSRNAHMKSHRPIDAESKRKSSMARSPALGRGRGARLIAAHRAPPEVAMCLDSSLIQPGPNYIIPNV</sequence>
<dbReference type="GO" id="GO:0006357">
    <property type="term" value="P:regulation of transcription by RNA polymerase II"/>
    <property type="evidence" value="ECO:0007669"/>
    <property type="project" value="TreeGrafter"/>
</dbReference>
<name>A0A8K1VDD4_9CRUS</name>
<feature type="region of interest" description="Disordered" evidence="6">
    <location>
        <begin position="226"/>
        <end position="260"/>
    </location>
</feature>
<dbReference type="SMART" id="SM00717">
    <property type="entry name" value="SANT"/>
    <property type="match status" value="1"/>
</dbReference>
<keyword evidence="2" id="KW-0805">Transcription regulation</keyword>
<dbReference type="SMART" id="SM01189">
    <property type="entry name" value="ELM2"/>
    <property type="match status" value="1"/>
</dbReference>
<dbReference type="GO" id="GO:0003714">
    <property type="term" value="F:transcription corepressor activity"/>
    <property type="evidence" value="ECO:0007669"/>
    <property type="project" value="TreeGrafter"/>
</dbReference>
<dbReference type="EMBL" id="MW292194">
    <property type="protein sequence ID" value="UEK51590.1"/>
    <property type="molecule type" value="mRNA"/>
</dbReference>
<feature type="region of interest" description="Disordered" evidence="6">
    <location>
        <begin position="586"/>
        <end position="618"/>
    </location>
</feature>
<dbReference type="PANTHER" id="PTHR16089:SF40">
    <property type="entry name" value="SUPPRESSOR OF ACTIVATED EGL-4 PROTEIN 1"/>
    <property type="match status" value="1"/>
</dbReference>
<evidence type="ECO:0000259" key="7">
    <source>
        <dbReference type="PROSITE" id="PS50157"/>
    </source>
</evidence>
<feature type="compositionally biased region" description="Polar residues" evidence="6">
    <location>
        <begin position="226"/>
        <end position="243"/>
    </location>
</feature>
<keyword evidence="5" id="KW-0479">Metal-binding</keyword>
<evidence type="ECO:0000313" key="10">
    <source>
        <dbReference type="EMBL" id="UEK51590.1"/>
    </source>
</evidence>
<evidence type="ECO:0000256" key="1">
    <source>
        <dbReference type="ARBA" id="ARBA00004123"/>
    </source>
</evidence>
<feature type="compositionally biased region" description="Low complexity" evidence="6">
    <location>
        <begin position="316"/>
        <end position="331"/>
    </location>
</feature>